<organism evidence="1 2">
    <name type="scientific">Vitis vinifera</name>
    <name type="common">Grape</name>
    <dbReference type="NCBI Taxonomy" id="29760"/>
    <lineage>
        <taxon>Eukaryota</taxon>
        <taxon>Viridiplantae</taxon>
        <taxon>Streptophyta</taxon>
        <taxon>Embryophyta</taxon>
        <taxon>Tracheophyta</taxon>
        <taxon>Spermatophyta</taxon>
        <taxon>Magnoliopsida</taxon>
        <taxon>eudicotyledons</taxon>
        <taxon>Gunneridae</taxon>
        <taxon>Pentapetalae</taxon>
        <taxon>rosids</taxon>
        <taxon>Vitales</taxon>
        <taxon>Vitaceae</taxon>
        <taxon>Viteae</taxon>
        <taxon>Vitis</taxon>
    </lineage>
</organism>
<dbReference type="CDD" id="cd09272">
    <property type="entry name" value="RNase_HI_RT_Ty1"/>
    <property type="match status" value="1"/>
</dbReference>
<sequence length="143" mass="16808">MNAVNRILAYLKSSPDKDIMFSRHGHLDINGYIDFDFVESRLDRKFTSRYVSFVGGNLVTWRSKNQNVVSLSSEEVEYHVFHHATMERTWLRILLRELRFDPKKPMVLFCNNTTTIEIANNPIQHKDNLDFGMIKVPYIKSID</sequence>
<name>A0A438DYP4_VITVI</name>
<evidence type="ECO:0000313" key="1">
    <source>
        <dbReference type="EMBL" id="RVW40636.1"/>
    </source>
</evidence>
<protein>
    <submittedName>
        <fullName evidence="1">Copia protein</fullName>
    </submittedName>
</protein>
<gene>
    <name evidence="1" type="primary">GIP_145</name>
    <name evidence="1" type="ORF">CK203_079146</name>
</gene>
<dbReference type="PANTHER" id="PTHR11439">
    <property type="entry name" value="GAG-POL-RELATED RETROTRANSPOSON"/>
    <property type="match status" value="1"/>
</dbReference>
<accession>A0A438DYP4</accession>
<evidence type="ECO:0000313" key="2">
    <source>
        <dbReference type="Proteomes" id="UP000288805"/>
    </source>
</evidence>
<proteinExistence type="predicted"/>
<dbReference type="Proteomes" id="UP000288805">
    <property type="component" value="Unassembled WGS sequence"/>
</dbReference>
<dbReference type="PANTHER" id="PTHR11439:SF467">
    <property type="entry name" value="INTEGRASE CATALYTIC DOMAIN-CONTAINING PROTEIN"/>
    <property type="match status" value="1"/>
</dbReference>
<dbReference type="AlphaFoldDB" id="A0A438DYP4"/>
<dbReference type="EMBL" id="QGNW01001456">
    <property type="protein sequence ID" value="RVW40636.1"/>
    <property type="molecule type" value="Genomic_DNA"/>
</dbReference>
<comment type="caution">
    <text evidence="1">The sequence shown here is derived from an EMBL/GenBank/DDBJ whole genome shotgun (WGS) entry which is preliminary data.</text>
</comment>
<reference evidence="1 2" key="1">
    <citation type="journal article" date="2018" name="PLoS Genet.">
        <title>Population sequencing reveals clonal diversity and ancestral inbreeding in the grapevine cultivar Chardonnay.</title>
        <authorList>
            <person name="Roach M.J."/>
            <person name="Johnson D.L."/>
            <person name="Bohlmann J."/>
            <person name="van Vuuren H.J."/>
            <person name="Jones S.J."/>
            <person name="Pretorius I.S."/>
            <person name="Schmidt S.A."/>
            <person name="Borneman A.R."/>
        </authorList>
    </citation>
    <scope>NUCLEOTIDE SEQUENCE [LARGE SCALE GENOMIC DNA]</scope>
    <source>
        <strain evidence="2">cv. Chardonnay</strain>
        <tissue evidence="1">Leaf</tissue>
    </source>
</reference>